<evidence type="ECO:0000313" key="2">
    <source>
        <dbReference type="Proteomes" id="UP000683925"/>
    </source>
</evidence>
<organism evidence="1 2">
    <name type="scientific">Paramecium octaurelia</name>
    <dbReference type="NCBI Taxonomy" id="43137"/>
    <lineage>
        <taxon>Eukaryota</taxon>
        <taxon>Sar</taxon>
        <taxon>Alveolata</taxon>
        <taxon>Ciliophora</taxon>
        <taxon>Intramacronucleata</taxon>
        <taxon>Oligohymenophorea</taxon>
        <taxon>Peniculida</taxon>
        <taxon>Parameciidae</taxon>
        <taxon>Paramecium</taxon>
    </lineage>
</organism>
<protein>
    <submittedName>
        <fullName evidence="1">Uncharacterized protein</fullName>
    </submittedName>
</protein>
<reference evidence="1" key="1">
    <citation type="submission" date="2021-01" db="EMBL/GenBank/DDBJ databases">
        <authorList>
            <consortium name="Genoscope - CEA"/>
            <person name="William W."/>
        </authorList>
    </citation>
    <scope>NUCLEOTIDE SEQUENCE</scope>
</reference>
<evidence type="ECO:0000313" key="1">
    <source>
        <dbReference type="EMBL" id="CAD8185124.1"/>
    </source>
</evidence>
<gene>
    <name evidence="1" type="ORF">POCTA_138.1.T0840252</name>
</gene>
<comment type="caution">
    <text evidence="1">The sequence shown here is derived from an EMBL/GenBank/DDBJ whole genome shotgun (WGS) entry which is preliminary data.</text>
</comment>
<sequence length="55" mass="6127">MLVDGILGDKRGGGQYSEVGDGFKIGKWIELSDELNQFEYISFAVECKKDKKVGK</sequence>
<dbReference type="AlphaFoldDB" id="A0A8S1W4W4"/>
<keyword evidence="2" id="KW-1185">Reference proteome</keyword>
<dbReference type="Proteomes" id="UP000683925">
    <property type="component" value="Unassembled WGS sequence"/>
</dbReference>
<dbReference type="EMBL" id="CAJJDP010000083">
    <property type="protein sequence ID" value="CAD8185124.1"/>
    <property type="molecule type" value="Genomic_DNA"/>
</dbReference>
<accession>A0A8S1W4W4</accession>
<name>A0A8S1W4W4_PAROT</name>
<proteinExistence type="predicted"/>